<organism evidence="1 2">
    <name type="scientific">Schistosoma mattheei</name>
    <dbReference type="NCBI Taxonomy" id="31246"/>
    <lineage>
        <taxon>Eukaryota</taxon>
        <taxon>Metazoa</taxon>
        <taxon>Spiralia</taxon>
        <taxon>Lophotrochozoa</taxon>
        <taxon>Platyhelminthes</taxon>
        <taxon>Trematoda</taxon>
        <taxon>Digenea</taxon>
        <taxon>Strigeidida</taxon>
        <taxon>Schistosomatoidea</taxon>
        <taxon>Schistosomatidae</taxon>
        <taxon>Schistosoma</taxon>
    </lineage>
</organism>
<protein>
    <submittedName>
        <fullName evidence="1">Uncharacterized protein</fullName>
    </submittedName>
</protein>
<dbReference type="Proteomes" id="UP000269396">
    <property type="component" value="Unassembled WGS sequence"/>
</dbReference>
<name>A0A183NJZ2_9TREM</name>
<keyword evidence="2" id="KW-1185">Reference proteome</keyword>
<accession>A0A183NJZ2</accession>
<gene>
    <name evidence="1" type="ORF">SMTD_LOCUS2428</name>
</gene>
<evidence type="ECO:0000313" key="1">
    <source>
        <dbReference type="EMBL" id="VDO86975.1"/>
    </source>
</evidence>
<dbReference type="AlphaFoldDB" id="A0A183NJZ2"/>
<proteinExistence type="predicted"/>
<dbReference type="EMBL" id="UZAL01003358">
    <property type="protein sequence ID" value="VDO86975.1"/>
    <property type="molecule type" value="Genomic_DNA"/>
</dbReference>
<evidence type="ECO:0000313" key="2">
    <source>
        <dbReference type="Proteomes" id="UP000269396"/>
    </source>
</evidence>
<reference evidence="1 2" key="1">
    <citation type="submission" date="2018-11" db="EMBL/GenBank/DDBJ databases">
        <authorList>
            <consortium name="Pathogen Informatics"/>
        </authorList>
    </citation>
    <scope>NUCLEOTIDE SEQUENCE [LARGE SCALE GENOMIC DNA]</scope>
    <source>
        <strain>Denwood</strain>
        <strain evidence="2">Zambia</strain>
    </source>
</reference>
<sequence length="73" mass="8403">MAREVNMNDLPMHHPDLSGNEHTNVRIRWPFIKTTTKDVQSEYFAGLRITSSSNLSNSLFTRGREAYGTDRFS</sequence>